<dbReference type="InterPro" id="IPR056884">
    <property type="entry name" value="NPHP3-like_N"/>
</dbReference>
<dbReference type="Proteomes" id="UP000291422">
    <property type="component" value="Unassembled WGS sequence"/>
</dbReference>
<feature type="domain" description="Nephrocystin 3-like N-terminal" evidence="4">
    <location>
        <begin position="196"/>
        <end position="340"/>
    </location>
</feature>
<dbReference type="VEuPathDB" id="FungiDB:CC77DRAFT_1066802"/>
<organism evidence="5 6">
    <name type="scientific">Alternaria alternata</name>
    <name type="common">Alternaria rot fungus</name>
    <name type="synonym">Torula alternata</name>
    <dbReference type="NCBI Taxonomy" id="5599"/>
    <lineage>
        <taxon>Eukaryota</taxon>
        <taxon>Fungi</taxon>
        <taxon>Dikarya</taxon>
        <taxon>Ascomycota</taxon>
        <taxon>Pezizomycotina</taxon>
        <taxon>Dothideomycetes</taxon>
        <taxon>Pleosporomycetidae</taxon>
        <taxon>Pleosporales</taxon>
        <taxon>Pleosporineae</taxon>
        <taxon>Pleosporaceae</taxon>
        <taxon>Alternaria</taxon>
        <taxon>Alternaria sect. Alternaria</taxon>
        <taxon>Alternaria alternata complex</taxon>
    </lineage>
</organism>
<keyword evidence="1" id="KW-0677">Repeat</keyword>
<dbReference type="AlphaFoldDB" id="A0A4Q4N2S9"/>
<name>A0A4Q4N2S9_ALTAL</name>
<keyword evidence="3" id="KW-1133">Transmembrane helix</keyword>
<dbReference type="EMBL" id="PDXD01000045">
    <property type="protein sequence ID" value="RYN69263.1"/>
    <property type="molecule type" value="Genomic_DNA"/>
</dbReference>
<feature type="compositionally biased region" description="Polar residues" evidence="2">
    <location>
        <begin position="673"/>
        <end position="692"/>
    </location>
</feature>
<feature type="transmembrane region" description="Helical" evidence="3">
    <location>
        <begin position="1040"/>
        <end position="1063"/>
    </location>
</feature>
<feature type="compositionally biased region" description="Low complexity" evidence="2">
    <location>
        <begin position="829"/>
        <end position="846"/>
    </location>
</feature>
<accession>A0A4Q4N2S9</accession>
<evidence type="ECO:0000256" key="3">
    <source>
        <dbReference type="SAM" id="Phobius"/>
    </source>
</evidence>
<feature type="compositionally biased region" description="Low complexity" evidence="2">
    <location>
        <begin position="794"/>
        <end position="806"/>
    </location>
</feature>
<evidence type="ECO:0000313" key="6">
    <source>
        <dbReference type="Proteomes" id="UP000291422"/>
    </source>
</evidence>
<feature type="region of interest" description="Disordered" evidence="2">
    <location>
        <begin position="656"/>
        <end position="711"/>
    </location>
</feature>
<reference evidence="6" key="1">
    <citation type="journal article" date="2019" name="bioRxiv">
        <title>Genomics, evolutionary history and diagnostics of the Alternaria alternata species group including apple and Asian pear pathotypes.</title>
        <authorList>
            <person name="Armitage A.D."/>
            <person name="Cockerton H.M."/>
            <person name="Sreenivasaprasad S."/>
            <person name="Woodhall J.W."/>
            <person name="Lane C.R."/>
            <person name="Harrison R.J."/>
            <person name="Clarkson J.P."/>
        </authorList>
    </citation>
    <scope>NUCLEOTIDE SEQUENCE [LARGE SCALE GENOMIC DNA]</scope>
    <source>
        <strain evidence="6">FERA 1177</strain>
    </source>
</reference>
<feature type="region of interest" description="Disordered" evidence="2">
    <location>
        <begin position="792"/>
        <end position="853"/>
    </location>
</feature>
<keyword evidence="3" id="KW-0812">Transmembrane</keyword>
<proteinExistence type="predicted"/>
<dbReference type="PANTHER" id="PTHR10039">
    <property type="entry name" value="AMELOGENIN"/>
    <property type="match status" value="1"/>
</dbReference>
<feature type="compositionally biased region" description="Basic and acidic residues" evidence="2">
    <location>
        <begin position="623"/>
        <end position="637"/>
    </location>
</feature>
<evidence type="ECO:0000259" key="4">
    <source>
        <dbReference type="Pfam" id="PF24883"/>
    </source>
</evidence>
<sequence length="1064" mass="122425">MSFWSSERNPVAAAIVLRDVGRALSELEEGGLVEEHTVFLENLKNTLEAVNKTIKQGLFPYELQEDITAIRKFLLDTEVEMMSFMGLDEDLVETEDMKSATSKFFMKIVYYERFSREMIKLRREVAIPLLGLHSGVTTMVPQSPSRYWENIKKWTAESKRYTEKGLVYQIQEWLRPKSQVQDIYQAYTNNVLSPNCDWFLSKKEYIDWSRKSRRRGTRILWVSGILGVRRTQIAARVIERLREDERTVAYYFAEKPFSKGDVRSVIATLCWQLLNQFPEDVGLLSEVFNKGCEPNETNIRDCLQRMCQKRRTIILLDSFDQCYFGPIERDRLCRFLESLGSVCDVIVFDTGLQRIKWNLTRQHGIALTIECTRNFWKEMEKAPSRYAARLKASDEKMEQGVNAKIRAYEDIEEQNVHFPVTREDQYRVYAMIRNRASGSRLPAHVARQIIDQAEYWVKSTFERREPLEINAGEAKKNAPYLLSDPIDGARHFPVRKIIITCSHDEVWSEYPDKHGSYEGSDAYFDCVLRKSNGDIRDAWSGRRHMNNAHLGTQPIFFQLDLIEPGDKLAILPKAIAPRWIDFIETVRIEIFSTFILEEKDGHDGVRGFEQRYTKLLARIKDARKQARLPTDKPKDVEQALPSTRLKKKSRLSNWMRKNVQSLEKQKRPLMPSTDKSLTYTESTPRSPRSSLSVYMPQQLGPTPSSTRRKHSNEKTFFTVPDEQIPLDYSNHGDKNAHSSPWKTFVRMIRELVRPKVRPGYKRLEWTCTCGEPLYGDFEEKTPGCLDQLAARLKQQSGQSSQHSASAPIPQPKKARTKQAQKVGYNMPESSSSSSNNSNNLVSNAVSPHLNTVKPPPSTALQLCIETGKYKLEMSELARPSPTVSDGELFAIIREKYESTRHSILPTWARFKKPNRAIFVKFLLGTKQTVSLNYETPSIPPATEVRHNYDYDPCPMEIPPMDSRVFFHHFYAPGSQHPDVFWGKRLPWKVKPPLGPSNHGWGIYLEESPDWPLFAALMCLLLLLSGAVAGIYAWKMGDAQAGIAIGAWLTSVQVMGITAVFFWWS</sequence>
<feature type="transmembrane region" description="Helical" evidence="3">
    <location>
        <begin position="1010"/>
        <end position="1033"/>
    </location>
</feature>
<comment type="caution">
    <text evidence="5">The sequence shown here is derived from an EMBL/GenBank/DDBJ whole genome shotgun (WGS) entry which is preliminary data.</text>
</comment>
<protein>
    <recommendedName>
        <fullName evidence="4">Nephrocystin 3-like N-terminal domain-containing protein</fullName>
    </recommendedName>
</protein>
<feature type="region of interest" description="Disordered" evidence="2">
    <location>
        <begin position="623"/>
        <end position="643"/>
    </location>
</feature>
<gene>
    <name evidence="5" type="ORF">AA0117_g10919</name>
</gene>
<evidence type="ECO:0000313" key="5">
    <source>
        <dbReference type="EMBL" id="RYN69263.1"/>
    </source>
</evidence>
<evidence type="ECO:0000256" key="2">
    <source>
        <dbReference type="SAM" id="MobiDB-lite"/>
    </source>
</evidence>
<dbReference type="Pfam" id="PF24883">
    <property type="entry name" value="NPHP3_N"/>
    <property type="match status" value="1"/>
</dbReference>
<evidence type="ECO:0000256" key="1">
    <source>
        <dbReference type="ARBA" id="ARBA00022737"/>
    </source>
</evidence>
<keyword evidence="3" id="KW-0472">Membrane</keyword>